<feature type="compositionally biased region" description="Low complexity" evidence="1">
    <location>
        <begin position="1055"/>
        <end position="1076"/>
    </location>
</feature>
<feature type="region of interest" description="Disordered" evidence="1">
    <location>
        <begin position="1637"/>
        <end position="1670"/>
    </location>
</feature>
<feature type="compositionally biased region" description="Polar residues" evidence="1">
    <location>
        <begin position="1637"/>
        <end position="1649"/>
    </location>
</feature>
<feature type="region of interest" description="Disordered" evidence="1">
    <location>
        <begin position="2427"/>
        <end position="2465"/>
    </location>
</feature>
<feature type="compositionally biased region" description="Basic and acidic residues" evidence="1">
    <location>
        <begin position="1604"/>
        <end position="1614"/>
    </location>
</feature>
<feature type="compositionally biased region" description="Polar residues" evidence="1">
    <location>
        <begin position="756"/>
        <end position="765"/>
    </location>
</feature>
<feature type="compositionally biased region" description="Low complexity" evidence="1">
    <location>
        <begin position="704"/>
        <end position="713"/>
    </location>
</feature>
<feature type="compositionally biased region" description="Low complexity" evidence="1">
    <location>
        <begin position="1123"/>
        <end position="1137"/>
    </location>
</feature>
<organism evidence="2">
    <name type="scientific">Timema californicum</name>
    <name type="common">California timema</name>
    <name type="synonym">Walking stick</name>
    <dbReference type="NCBI Taxonomy" id="61474"/>
    <lineage>
        <taxon>Eukaryota</taxon>
        <taxon>Metazoa</taxon>
        <taxon>Ecdysozoa</taxon>
        <taxon>Arthropoda</taxon>
        <taxon>Hexapoda</taxon>
        <taxon>Insecta</taxon>
        <taxon>Pterygota</taxon>
        <taxon>Neoptera</taxon>
        <taxon>Polyneoptera</taxon>
        <taxon>Phasmatodea</taxon>
        <taxon>Timematodea</taxon>
        <taxon>Timematoidea</taxon>
        <taxon>Timematidae</taxon>
        <taxon>Timema</taxon>
    </lineage>
</organism>
<evidence type="ECO:0000256" key="1">
    <source>
        <dbReference type="SAM" id="MobiDB-lite"/>
    </source>
</evidence>
<feature type="compositionally biased region" description="Polar residues" evidence="1">
    <location>
        <begin position="670"/>
        <end position="691"/>
    </location>
</feature>
<feature type="region of interest" description="Disordered" evidence="1">
    <location>
        <begin position="1105"/>
        <end position="1139"/>
    </location>
</feature>
<feature type="compositionally biased region" description="Polar residues" evidence="1">
    <location>
        <begin position="2427"/>
        <end position="2440"/>
    </location>
</feature>
<feature type="compositionally biased region" description="Low complexity" evidence="1">
    <location>
        <begin position="967"/>
        <end position="979"/>
    </location>
</feature>
<feature type="compositionally biased region" description="Basic residues" evidence="1">
    <location>
        <begin position="2134"/>
        <end position="2149"/>
    </location>
</feature>
<proteinExistence type="predicted"/>
<feature type="compositionally biased region" description="Low complexity" evidence="1">
    <location>
        <begin position="383"/>
        <end position="396"/>
    </location>
</feature>
<feature type="compositionally biased region" description="Basic and acidic residues" evidence="1">
    <location>
        <begin position="2442"/>
        <end position="2465"/>
    </location>
</feature>
<feature type="compositionally biased region" description="Basic and acidic residues" evidence="1">
    <location>
        <begin position="730"/>
        <end position="742"/>
    </location>
</feature>
<gene>
    <name evidence="2" type="ORF">TCMB3V08_LOCUS2256</name>
</gene>
<accession>A0A7R9IYV4</accession>
<feature type="region of interest" description="Disordered" evidence="1">
    <location>
        <begin position="1054"/>
        <end position="1089"/>
    </location>
</feature>
<feature type="region of interest" description="Disordered" evidence="1">
    <location>
        <begin position="967"/>
        <end position="1005"/>
    </location>
</feature>
<name>A0A7R9IYV4_TIMCA</name>
<reference evidence="2" key="1">
    <citation type="submission" date="2020-11" db="EMBL/GenBank/DDBJ databases">
        <authorList>
            <person name="Tran Van P."/>
        </authorList>
    </citation>
    <scope>NUCLEOTIDE SEQUENCE</scope>
</reference>
<feature type="region of interest" description="Disordered" evidence="1">
    <location>
        <begin position="1470"/>
        <end position="1490"/>
    </location>
</feature>
<feature type="compositionally biased region" description="Basic and acidic residues" evidence="1">
    <location>
        <begin position="370"/>
        <end position="382"/>
    </location>
</feature>
<feature type="region of interest" description="Disordered" evidence="1">
    <location>
        <begin position="646"/>
        <end position="777"/>
    </location>
</feature>
<feature type="region of interest" description="Disordered" evidence="1">
    <location>
        <begin position="846"/>
        <end position="902"/>
    </location>
</feature>
<evidence type="ECO:0000313" key="2">
    <source>
        <dbReference type="EMBL" id="CAD7569520.1"/>
    </source>
</evidence>
<feature type="region of interest" description="Disordered" evidence="1">
    <location>
        <begin position="2132"/>
        <end position="2152"/>
    </location>
</feature>
<feature type="region of interest" description="Disordered" evidence="1">
    <location>
        <begin position="1596"/>
        <end position="1615"/>
    </location>
</feature>
<feature type="compositionally biased region" description="Low complexity" evidence="1">
    <location>
        <begin position="881"/>
        <end position="893"/>
    </location>
</feature>
<feature type="compositionally biased region" description="Basic and acidic residues" evidence="1">
    <location>
        <begin position="847"/>
        <end position="857"/>
    </location>
</feature>
<sequence length="2465" mass="273717">MSLNQNSIFSITPLHYDSFATETGVNVLITEVKEATRQIKEEIKELKPDLTPTPDGNESVLPMSNSLKFSESSELDDIKDLQIVGYQYKSSSDSLNKSECSSFYSELTPSNPISDADIKLHDSSKYFGNGKQSVALGDISYDIKKVHASNEIDKESFFHENLPTQPILASHSVFGVSSEDIVMTDDILKVTLTEDSGDMRDCKTEGKILKTKSGTTYVELDSCGEKSICFCEDVISSVSLSFAPQPSTSFSEKVGEDAVSDYCGDVSQENKCHDFHISKKNKERHFKVISDDKQKKLSAYDINLGTRKIDDRASTPHKVRIEKTSPFTIPTGAISKYESRQKGYMASTLSRDLKVDHSVAERNAYFSRESSLKRHISDRDESTSSSSSPPKSFSQKKPLHVTENISMVSKSPKKVMTKKFQSQGLLEDTYSNSDAVMANPLLLKDKTPDMVRNSLTFTRSDAYSSTTVSTSSRKALSEFKIRPIDVSLKQCQDSAFISDKSSTIYLEKKLMTQGLYTKKDIISTSKRYKSPTQFEISKSRSSSTEKEVSFPVVKSAYSSSSKALQSKSSLLGKDVPSSKNSSSSQLKTTILKSLSPDKQSIVVPSKNVSLSSHSNLLSFQNEQLQTKCKITSQIKKNTKSKILKEEDSSLTEKYMPSKRASRTKREQTDTLESTAVSSLMSQKVTPKSTLSKKIAFSHHESTSVRESSTSSSRQLHVYASKPEDVGISVERGRQKKRDELTKIPRQIKSTRKKEQSFSMPDTSASDHPKKHVSKQDTSILPITVKQKYPNIDTIPAPYSILTQDNHKSPESPLDSEICLPTPVARIPSPDPSPSVKSVLDKSITIASERKTKIERRMSPSPSASPVKSVTRSDRYTSAVDLSQSSPSLPSSPSRVRGQQQAGVTQLLTSEVFTRTVDASGSIEVIYRQPTVSEALRRVAVASGTRSVLESVFVPGETEVSLIDTTDSSLSDSVALPSSSSDHDLSMDTNVRVRGNSASPKHTRRSLDLIHDAAGSKQRSSDLLLDYSTVIEDKTVHSIDPLIQKKETYSDSVAVPKYPSKVSPTKPSKQPSPLKSSQVSEERLSPILDVRAVTPPRVKHKFDYMEEETSSDAAFPSSPGKTESPTFSSGSSSFDPPSVAASVQSMASELDQLLEEVQINMGIDSHWDSKSVLHRVETLRLKTRTLKLLVGVEMKDSNEGKLHHNKASSYSKDDHVSQNVLEKFYNCWQGDTYMNVPHRYLADPLLSDYVNSQDRSNGDIFLTSSLRKTSRTALPASEKTSLAPFNEDVSFQHNVARFSATIDPYDYIISEEEDLFDLGEDDIHTLSPSGSELDYAVVEPHNQLAAIEEEAAATDEDQDIIPIDDIPLQQNSDIHLSEEINCSESPKSCRGVFITNMAFKESKVPLISITSDDTFGDSLEYNHKPIPSDVLTDMEDLDSDLEDAKHKITPLLNSLVITEGELSGLTDTEYIHTSDEDDNDESSMRPKTPTPLDKLLDFQSTLEECVKINSPNKNYNILKSEISRSAQGPSSANSFLGFSFLDTKEGLTDLEDFGLSEEDEPPDISEEIFEENDFLSALICDVENVAIADRIKTIVQTAPSPPSTPERRQVKDKNVRIRRRKVSPKKLHAIENKYSQYLSPSPSSIRFSDNTDIESLPSDSEDEEKREKRKTRMMLRGNTRYYTPKLVSGAVTDVEDVDVSEEEEEAMERELPEINLPDLGPNIVSISERSVDSSDETMFDTEGEGMTLSERKKKSQTLPRNMLYLPRNDKLDQSVNTLLAPDINSLREAKVEDVKEFNRVVTEPEIVAPLKNMDGYYSHISQSFLSDRPTIRSKLDFAGNEFITDVEDFEMDQSEGSDAINEKEVMKYSKNKCERDSTDEDDFETSDVEFHVNSKSENENQIYFDIQFVETSGKPLTASVIPGVVEICPIDHIKGESFLSHSTIEEGGGTTDIEVLKSSGSSEEDSNDRIAKNNILRVHAKVSVDTTDAEELSDSNNDFSDSNSSHEFEELSVLPKSIREMVIIKEDKSGRPVSVVVPLVDSYQHSLFVPGPEVKLGTTDVEEVSGISEDENGLELKCPLRNNTPDLPDFERGVVESVEMIKTQDKKLKVSVGRDGLLEPFTDTEDILLEGGTGSRRRRLRSKGGKHKNSLHPSLTVEERPSTTDIEEIEMSDTEALIKNSIKHVYKQISVPEKCSNLEGKTDVEDIDLSEEEYDDGPNICSRIQRAQSVTPDLLRYMEYETVTSKEGSGPFATETCGEMFLEHSILQVSPSIQMTSLSSNIVYGTQTDTEDLLASADEDVDATYSRAEMATPMELGLDIDEGSLSTVHVMQTRKFDLDAPKEAIHIKGYVEIREDNTDIEDLGFSEEESHNQCSETLEEQMSVADEDNRVCVCVASDICGDARNEVCVCVGKNQSELSMVWKTGNSTTSTTHHLGGNATTGMKEEWTETSQDLKTEEVKPGKKKI</sequence>
<protein>
    <submittedName>
        <fullName evidence="2">(California timema) hypothetical protein</fullName>
    </submittedName>
</protein>
<dbReference type="EMBL" id="OE179695">
    <property type="protein sequence ID" value="CAD7569520.1"/>
    <property type="molecule type" value="Genomic_DNA"/>
</dbReference>
<feature type="region of interest" description="Disordered" evidence="1">
    <location>
        <begin position="367"/>
        <end position="400"/>
    </location>
</feature>